<keyword evidence="2" id="KW-0645">Protease</keyword>
<protein>
    <recommendedName>
        <fullName evidence="9">Peptidase M20 dimerisation domain-containing protein</fullName>
    </recommendedName>
</protein>
<feature type="transmembrane region" description="Helical" evidence="8">
    <location>
        <begin position="32"/>
        <end position="51"/>
    </location>
</feature>
<feature type="active site" evidence="6">
    <location>
        <position position="182"/>
    </location>
</feature>
<dbReference type="InterPro" id="IPR017141">
    <property type="entry name" value="Pept_M20_carboxypep"/>
</dbReference>
<evidence type="ECO:0000313" key="10">
    <source>
        <dbReference type="EMBL" id="KAJ3566922.1"/>
    </source>
</evidence>
<dbReference type="GO" id="GO:0051603">
    <property type="term" value="P:proteolysis involved in protein catabolic process"/>
    <property type="evidence" value="ECO:0007669"/>
    <property type="project" value="TreeGrafter"/>
</dbReference>
<keyword evidence="8" id="KW-0472">Membrane</keyword>
<feature type="binding site" evidence="7">
    <location>
        <position position="562"/>
    </location>
    <ligand>
        <name>Zn(2+)</name>
        <dbReference type="ChEBI" id="CHEBI:29105"/>
        <label>1</label>
    </ligand>
</feature>
<dbReference type="SUPFAM" id="SSF53187">
    <property type="entry name" value="Zn-dependent exopeptidases"/>
    <property type="match status" value="1"/>
</dbReference>
<evidence type="ECO:0000256" key="4">
    <source>
        <dbReference type="ARBA" id="ARBA00022801"/>
    </source>
</evidence>
<accession>A0AAD5VTX5</accession>
<dbReference type="PROSITE" id="PS00759">
    <property type="entry name" value="ARGE_DAPE_CPG2_2"/>
    <property type="match status" value="1"/>
</dbReference>
<keyword evidence="4" id="KW-0378">Hydrolase</keyword>
<dbReference type="Pfam" id="PF01546">
    <property type="entry name" value="Peptidase_M20"/>
    <property type="match status" value="1"/>
</dbReference>
<name>A0AAD5VTX5_9AGAR</name>
<feature type="binding site" evidence="7">
    <location>
        <position position="278"/>
    </location>
    <ligand>
        <name>Zn(2+)</name>
        <dbReference type="ChEBI" id="CHEBI:29105"/>
        <label>2</label>
    </ligand>
</feature>
<keyword evidence="5 7" id="KW-0862">Zinc</keyword>
<dbReference type="PANTHER" id="PTHR45962:SF1">
    <property type="entry name" value="N-FATTY-ACYL-AMINO ACID SYNTHASE_HYDROLASE PM20D1"/>
    <property type="match status" value="1"/>
</dbReference>
<feature type="domain" description="Peptidase M20 dimerisation" evidence="9">
    <location>
        <begin position="296"/>
        <end position="452"/>
    </location>
</feature>
<evidence type="ECO:0000256" key="7">
    <source>
        <dbReference type="PIRSR" id="PIRSR037217-2"/>
    </source>
</evidence>
<proteinExistence type="inferred from homology"/>
<keyword evidence="11" id="KW-1185">Reference proteome</keyword>
<dbReference type="Gene3D" id="3.30.70.360">
    <property type="match status" value="1"/>
</dbReference>
<dbReference type="InterPro" id="IPR047177">
    <property type="entry name" value="Pept_M20A"/>
</dbReference>
<evidence type="ECO:0000259" key="9">
    <source>
        <dbReference type="Pfam" id="PF07687"/>
    </source>
</evidence>
<gene>
    <name evidence="10" type="ORF">NP233_g6693</name>
</gene>
<keyword evidence="3 7" id="KW-0479">Metal-binding</keyword>
<evidence type="ECO:0000256" key="2">
    <source>
        <dbReference type="ARBA" id="ARBA00022670"/>
    </source>
</evidence>
<evidence type="ECO:0000256" key="1">
    <source>
        <dbReference type="ARBA" id="ARBA00006247"/>
    </source>
</evidence>
<comment type="caution">
    <text evidence="10">The sequence shown here is derived from an EMBL/GenBank/DDBJ whole genome shotgun (WGS) entry which is preliminary data.</text>
</comment>
<keyword evidence="8" id="KW-1133">Transmembrane helix</keyword>
<evidence type="ECO:0000256" key="6">
    <source>
        <dbReference type="PIRSR" id="PIRSR037217-1"/>
    </source>
</evidence>
<evidence type="ECO:0000313" key="11">
    <source>
        <dbReference type="Proteomes" id="UP001213000"/>
    </source>
</evidence>
<keyword evidence="8" id="KW-0812">Transmembrane</keyword>
<feature type="active site" description="Proton acceptor" evidence="6">
    <location>
        <position position="249"/>
    </location>
</feature>
<dbReference type="InterPro" id="IPR036264">
    <property type="entry name" value="Bact_exopeptidase_dim_dom"/>
</dbReference>
<evidence type="ECO:0000256" key="3">
    <source>
        <dbReference type="ARBA" id="ARBA00022723"/>
    </source>
</evidence>
<dbReference type="GO" id="GO:0046872">
    <property type="term" value="F:metal ion binding"/>
    <property type="evidence" value="ECO:0007669"/>
    <property type="project" value="UniProtKB-KW"/>
</dbReference>
<dbReference type="Gene3D" id="1.10.150.900">
    <property type="match status" value="1"/>
</dbReference>
<reference evidence="10" key="1">
    <citation type="submission" date="2022-07" db="EMBL/GenBank/DDBJ databases">
        <title>Genome Sequence of Leucocoprinus birnbaumii.</title>
        <authorList>
            <person name="Buettner E."/>
        </authorList>
    </citation>
    <scope>NUCLEOTIDE SEQUENCE</scope>
    <source>
        <strain evidence="10">VT141</strain>
    </source>
</reference>
<dbReference type="CDD" id="cd05674">
    <property type="entry name" value="M20_yscS"/>
    <property type="match status" value="1"/>
</dbReference>
<comment type="similarity">
    <text evidence="1">Belongs to the peptidase M20A family.</text>
</comment>
<dbReference type="PIRSF" id="PIRSF037217">
    <property type="entry name" value="Carboxypeptidase_S"/>
    <property type="match status" value="1"/>
</dbReference>
<dbReference type="EMBL" id="JANIEX010000450">
    <property type="protein sequence ID" value="KAJ3566922.1"/>
    <property type="molecule type" value="Genomic_DNA"/>
</dbReference>
<dbReference type="Gene3D" id="3.40.630.10">
    <property type="entry name" value="Zn peptidases"/>
    <property type="match status" value="1"/>
</dbReference>
<organism evidence="10 11">
    <name type="scientific">Leucocoprinus birnbaumii</name>
    <dbReference type="NCBI Taxonomy" id="56174"/>
    <lineage>
        <taxon>Eukaryota</taxon>
        <taxon>Fungi</taxon>
        <taxon>Dikarya</taxon>
        <taxon>Basidiomycota</taxon>
        <taxon>Agaricomycotina</taxon>
        <taxon>Agaricomycetes</taxon>
        <taxon>Agaricomycetidae</taxon>
        <taxon>Agaricales</taxon>
        <taxon>Agaricineae</taxon>
        <taxon>Agaricaceae</taxon>
        <taxon>Leucocoprinus</taxon>
    </lineage>
</organism>
<dbReference type="InterPro" id="IPR002933">
    <property type="entry name" value="Peptidase_M20"/>
</dbReference>
<evidence type="ECO:0000256" key="8">
    <source>
        <dbReference type="SAM" id="Phobius"/>
    </source>
</evidence>
<sequence length="593" mass="64955">MKAQLKSGSDYLPVSTSVNATEEGSKRSIFKVLLRLLLLVGIVGSLWTTVFHGKCQSEVTQPVTGHREPTCTQIDALLPGKHNELWTNLSSTIVSDSFKAKAVDWLSRAVQIPTESWDGMDPVGVDPRWEVFVPFQKYLVDAFPLVHSTLKLTKVNTYGLLIKVQSVFSTKNLPVLIPSSPDVVPVETKTVNEWTHPPFSGHFDGERIWGRGSSDDKSGLIAILSTVETLISSGFNPTRSIVLAFGFDEEVSGHEGAGKIGPVLLDLYGKDGIAFIVDEGAGFGREYETVVATPAIAEKGYLDTRIRVATAGGHSSVPPEHTSIGILAEMLVEYERNPFQVHFARDDPMYEYFQCFAEHASGMPEDLRELILRSSTSDDALLKLTETLSQNRVLKSLLGTTQAIDLISGGIKANALPEQADALVNHRIAVSSSLNETKSRDTDLLRSIAKKYNLTYTAFGDNISSVDDPSQGSLILEVAFDDALEPAPITPTNAAPYKLLSGTIKAAYNRYRDLEGSNNVIVAPGMMTGNTDTKCYWELSPSIFRYNHQNFGDTIMGLDGIHTVNENLKISAFLEMIQFFVTLILNSDESTQL</sequence>
<dbReference type="SUPFAM" id="SSF55031">
    <property type="entry name" value="Bacterial exopeptidase dimerisation domain"/>
    <property type="match status" value="1"/>
</dbReference>
<dbReference type="InterPro" id="IPR001261">
    <property type="entry name" value="ArgE/DapE_CS"/>
</dbReference>
<dbReference type="InterPro" id="IPR011650">
    <property type="entry name" value="Peptidase_M20_dimer"/>
</dbReference>
<dbReference type="PANTHER" id="PTHR45962">
    <property type="entry name" value="N-FATTY-ACYL-AMINO ACID SYNTHASE/HYDROLASE PM20D1"/>
    <property type="match status" value="1"/>
</dbReference>
<dbReference type="GO" id="GO:0004181">
    <property type="term" value="F:metallocarboxypeptidase activity"/>
    <property type="evidence" value="ECO:0007669"/>
    <property type="project" value="InterPro"/>
</dbReference>
<dbReference type="Pfam" id="PF07687">
    <property type="entry name" value="M20_dimer"/>
    <property type="match status" value="1"/>
</dbReference>
<dbReference type="Proteomes" id="UP001213000">
    <property type="component" value="Unassembled WGS sequence"/>
</dbReference>
<feature type="binding site" evidence="7">
    <location>
        <position position="215"/>
    </location>
    <ligand>
        <name>Zn(2+)</name>
        <dbReference type="ChEBI" id="CHEBI:29105"/>
        <label>1</label>
    </ligand>
</feature>
<feature type="binding site" evidence="7">
    <location>
        <position position="250"/>
    </location>
    <ligand>
        <name>Zn(2+)</name>
        <dbReference type="ChEBI" id="CHEBI:29105"/>
        <label>1</label>
    </ligand>
</feature>
<feature type="binding site" evidence="7">
    <location>
        <position position="215"/>
    </location>
    <ligand>
        <name>Zn(2+)</name>
        <dbReference type="ChEBI" id="CHEBI:29105"/>
        <label>2</label>
    </ligand>
</feature>
<dbReference type="GO" id="GO:0000328">
    <property type="term" value="C:fungal-type vacuole lumen"/>
    <property type="evidence" value="ECO:0007669"/>
    <property type="project" value="TreeGrafter"/>
</dbReference>
<dbReference type="AlphaFoldDB" id="A0AAD5VTX5"/>
<evidence type="ECO:0000256" key="5">
    <source>
        <dbReference type="ARBA" id="ARBA00022833"/>
    </source>
</evidence>